<keyword evidence="3" id="KW-0432">Leucine biosynthesis</keyword>
<dbReference type="UniPathway" id="UPA00048">
    <property type="reaction ID" value="UER00071"/>
</dbReference>
<dbReference type="CDD" id="cd01577">
    <property type="entry name" value="IPMI_Swivel"/>
    <property type="match status" value="1"/>
</dbReference>
<dbReference type="PANTHER" id="PTHR43345">
    <property type="entry name" value="3-ISOPROPYLMALATE DEHYDRATASE SMALL SUBUNIT 2-RELATED-RELATED"/>
    <property type="match status" value="1"/>
</dbReference>
<comment type="subunit">
    <text evidence="3">Heterodimer of LeuC and LeuD.</text>
</comment>
<dbReference type="EMBL" id="QNBE01000050">
    <property type="protein sequence ID" value="RKX70138.1"/>
    <property type="molecule type" value="Genomic_DNA"/>
</dbReference>
<dbReference type="SUPFAM" id="SSF52016">
    <property type="entry name" value="LeuD/IlvD-like"/>
    <property type="match status" value="1"/>
</dbReference>
<keyword evidence="2 3" id="KW-0456">Lyase</keyword>
<organism evidence="5 6">
    <name type="scientific">candidate division WOR-3 bacterium</name>
    <dbReference type="NCBI Taxonomy" id="2052148"/>
    <lineage>
        <taxon>Bacteria</taxon>
        <taxon>Bacteria division WOR-3</taxon>
    </lineage>
</organism>
<dbReference type="InterPro" id="IPR000573">
    <property type="entry name" value="AconitaseA/IPMdHydase_ssu_swvl"/>
</dbReference>
<accession>A0A660SH83</accession>
<dbReference type="AlphaFoldDB" id="A0A660SH83"/>
<gene>
    <name evidence="3 5" type="primary">leuD</name>
    <name evidence="5" type="ORF">DRP53_06035</name>
</gene>
<comment type="function">
    <text evidence="3">Catalyzes the isomerization between 2-isopropylmalate and 3-isopropylmalate, via the formation of 2-isopropylmaleate.</text>
</comment>
<dbReference type="Proteomes" id="UP000268469">
    <property type="component" value="Unassembled WGS sequence"/>
</dbReference>
<dbReference type="NCBIfam" id="TIGR02087">
    <property type="entry name" value="LEUD_arch"/>
    <property type="match status" value="1"/>
</dbReference>
<evidence type="ECO:0000259" key="4">
    <source>
        <dbReference type="Pfam" id="PF00694"/>
    </source>
</evidence>
<evidence type="ECO:0000256" key="1">
    <source>
        <dbReference type="ARBA" id="ARBA00009869"/>
    </source>
</evidence>
<comment type="similarity">
    <text evidence="1 3">Belongs to the LeuD family. LeuD type 2 subfamily.</text>
</comment>
<sequence>MIRGKVLRLGDDIDTDQIYPGRYLPLTDEKEMARHALEGVRGCGKITEILVAGRNFGCGSSREHAPIALKGAGVRLIIAKSFGPIFYRNSINIGLPVVVFDPVEEIGDGDELEVDIKIGRLRNLTKNWEVGFSPLSGLELDIFTAGGLLNYLRRSGTSQNLSPS</sequence>
<protein>
    <recommendedName>
        <fullName evidence="3">3-isopropylmalate dehydratase small subunit</fullName>
        <ecNumber evidence="3">4.2.1.33</ecNumber>
    </recommendedName>
    <alternativeName>
        <fullName evidence="3">Alpha-IPM isomerase</fullName>
        <shortName evidence="3">IPMI</shortName>
    </alternativeName>
    <alternativeName>
        <fullName evidence="3">Isopropylmalate isomerase</fullName>
    </alternativeName>
</protein>
<dbReference type="GO" id="GO:0009098">
    <property type="term" value="P:L-leucine biosynthetic process"/>
    <property type="evidence" value="ECO:0007669"/>
    <property type="project" value="UniProtKB-UniRule"/>
</dbReference>
<dbReference type="InterPro" id="IPR050075">
    <property type="entry name" value="LeuD"/>
</dbReference>
<keyword evidence="3" id="KW-0100">Branched-chain amino acid biosynthesis</keyword>
<evidence type="ECO:0000256" key="2">
    <source>
        <dbReference type="ARBA" id="ARBA00023239"/>
    </source>
</evidence>
<keyword evidence="3" id="KW-0028">Amino-acid biosynthesis</keyword>
<evidence type="ECO:0000256" key="3">
    <source>
        <dbReference type="HAMAP-Rule" id="MF_01032"/>
    </source>
</evidence>
<reference evidence="5 6" key="1">
    <citation type="submission" date="2018-06" db="EMBL/GenBank/DDBJ databases">
        <title>Extensive metabolic versatility and redundancy in microbially diverse, dynamic hydrothermal sediments.</title>
        <authorList>
            <person name="Dombrowski N."/>
            <person name="Teske A."/>
            <person name="Baker B.J."/>
        </authorList>
    </citation>
    <scope>NUCLEOTIDE SEQUENCE [LARGE SCALE GENOMIC DNA]</scope>
    <source>
        <strain evidence="5">B36_G15</strain>
    </source>
</reference>
<dbReference type="GO" id="GO:0003861">
    <property type="term" value="F:3-isopropylmalate dehydratase activity"/>
    <property type="evidence" value="ECO:0007669"/>
    <property type="project" value="UniProtKB-UniRule"/>
</dbReference>
<feature type="domain" description="Aconitase A/isopropylmalate dehydratase small subunit swivel" evidence="4">
    <location>
        <begin position="48"/>
        <end position="95"/>
    </location>
</feature>
<name>A0A660SH83_UNCW3</name>
<dbReference type="PANTHER" id="PTHR43345:SF2">
    <property type="entry name" value="3-ISOPROPYLMALATE DEHYDRATASE SMALL SUBUNIT 1"/>
    <property type="match status" value="1"/>
</dbReference>
<proteinExistence type="inferred from homology"/>
<dbReference type="InterPro" id="IPR011827">
    <property type="entry name" value="LeuD_type2/HacB/DmdB"/>
</dbReference>
<dbReference type="InterPro" id="IPR015928">
    <property type="entry name" value="Aconitase/3IPM_dehydase_swvl"/>
</dbReference>
<dbReference type="EC" id="4.2.1.33" evidence="3"/>
<comment type="caution">
    <text evidence="5">The sequence shown here is derived from an EMBL/GenBank/DDBJ whole genome shotgun (WGS) entry which is preliminary data.</text>
</comment>
<dbReference type="Gene3D" id="3.20.19.10">
    <property type="entry name" value="Aconitase, domain 4"/>
    <property type="match status" value="1"/>
</dbReference>
<dbReference type="InterPro" id="IPR033940">
    <property type="entry name" value="IPMI_Swivel"/>
</dbReference>
<dbReference type="HAMAP" id="MF_01032">
    <property type="entry name" value="LeuD_type2"/>
    <property type="match status" value="1"/>
</dbReference>
<dbReference type="Pfam" id="PF00694">
    <property type="entry name" value="Aconitase_C"/>
    <property type="match status" value="1"/>
</dbReference>
<comment type="catalytic activity">
    <reaction evidence="3">
        <text>(2R,3S)-3-isopropylmalate = (2S)-2-isopropylmalate</text>
        <dbReference type="Rhea" id="RHEA:32287"/>
        <dbReference type="ChEBI" id="CHEBI:1178"/>
        <dbReference type="ChEBI" id="CHEBI:35121"/>
        <dbReference type="EC" id="4.2.1.33"/>
    </reaction>
</comment>
<evidence type="ECO:0000313" key="5">
    <source>
        <dbReference type="EMBL" id="RKX70138.1"/>
    </source>
</evidence>
<comment type="pathway">
    <text evidence="3">Amino-acid biosynthesis; L-leucine biosynthesis; L-leucine from 3-methyl-2-oxobutanoate: step 2/4.</text>
</comment>
<evidence type="ECO:0000313" key="6">
    <source>
        <dbReference type="Proteomes" id="UP000268469"/>
    </source>
</evidence>